<sequence length="81" mass="8314">MKSGRAFVVDIAKMANLLAGKFGIVTGGGSGIGRAICIGLAEQGAHLLVVDKFPKAAEDVAKALPAVGNLLSQPVVSYFRM</sequence>
<accession>A0A0M3J1T3</accession>
<protein>
    <submittedName>
        <fullName evidence="3">SDR family NAD(P)-dependent oxidoreductase</fullName>
    </submittedName>
</protein>
<dbReference type="Pfam" id="PF00106">
    <property type="entry name" value="adh_short"/>
    <property type="match status" value="1"/>
</dbReference>
<dbReference type="WBParaSite" id="ASIM_0000148601-mRNA-1">
    <property type="protein sequence ID" value="ASIM_0000148601-mRNA-1"/>
    <property type="gene ID" value="ASIM_0000148601"/>
</dbReference>
<dbReference type="Proteomes" id="UP000267096">
    <property type="component" value="Unassembled WGS sequence"/>
</dbReference>
<dbReference type="SUPFAM" id="SSF51735">
    <property type="entry name" value="NAD(P)-binding Rossmann-fold domains"/>
    <property type="match status" value="1"/>
</dbReference>
<dbReference type="Gene3D" id="3.40.50.720">
    <property type="entry name" value="NAD(P)-binding Rossmann-like Domain"/>
    <property type="match status" value="1"/>
</dbReference>
<proteinExistence type="predicted"/>
<reference evidence="3" key="1">
    <citation type="submission" date="2017-02" db="UniProtKB">
        <authorList>
            <consortium name="WormBaseParasite"/>
        </authorList>
    </citation>
    <scope>IDENTIFICATION</scope>
</reference>
<gene>
    <name evidence="1" type="ORF">ASIM_LOCUS1366</name>
</gene>
<name>A0A0M3J1T3_ANISI</name>
<evidence type="ECO:0000313" key="2">
    <source>
        <dbReference type="Proteomes" id="UP000267096"/>
    </source>
</evidence>
<dbReference type="AlphaFoldDB" id="A0A0M3J1T3"/>
<keyword evidence="2" id="KW-1185">Reference proteome</keyword>
<organism evidence="3">
    <name type="scientific">Anisakis simplex</name>
    <name type="common">Herring worm</name>
    <dbReference type="NCBI Taxonomy" id="6269"/>
    <lineage>
        <taxon>Eukaryota</taxon>
        <taxon>Metazoa</taxon>
        <taxon>Ecdysozoa</taxon>
        <taxon>Nematoda</taxon>
        <taxon>Chromadorea</taxon>
        <taxon>Rhabditida</taxon>
        <taxon>Spirurina</taxon>
        <taxon>Ascaridomorpha</taxon>
        <taxon>Ascaridoidea</taxon>
        <taxon>Anisakidae</taxon>
        <taxon>Anisakis</taxon>
        <taxon>Anisakis simplex complex</taxon>
    </lineage>
</organism>
<dbReference type="InterPro" id="IPR002347">
    <property type="entry name" value="SDR_fam"/>
</dbReference>
<evidence type="ECO:0000313" key="3">
    <source>
        <dbReference type="WBParaSite" id="ASIM_0000148601-mRNA-1"/>
    </source>
</evidence>
<evidence type="ECO:0000313" key="1">
    <source>
        <dbReference type="EMBL" id="VDK18687.1"/>
    </source>
</evidence>
<dbReference type="EMBL" id="UYRR01001402">
    <property type="protein sequence ID" value="VDK18687.1"/>
    <property type="molecule type" value="Genomic_DNA"/>
</dbReference>
<dbReference type="InterPro" id="IPR036291">
    <property type="entry name" value="NAD(P)-bd_dom_sf"/>
</dbReference>
<reference evidence="1 2" key="2">
    <citation type="submission" date="2018-11" db="EMBL/GenBank/DDBJ databases">
        <authorList>
            <consortium name="Pathogen Informatics"/>
        </authorList>
    </citation>
    <scope>NUCLEOTIDE SEQUENCE [LARGE SCALE GENOMIC DNA]</scope>
</reference>